<proteinExistence type="predicted"/>
<evidence type="ECO:0000313" key="2">
    <source>
        <dbReference type="EMBL" id="KAH6643474.1"/>
    </source>
</evidence>
<sequence length="155" mass="16542">MASFKAYTINLTFMLAFFASPILAVPRNNVNTMKVFVRTDDFAYVESPELATAIAVEQAALPVEKRSHIQVQACTNADCTSCRTVLNADFSGNTGCLSAQSTACLIISDITSAQVWYWNNNNCNGNLSKFQGCPSGSTNVASPGTNSIGIHTGCN</sequence>
<dbReference type="OrthoDB" id="3560057at2759"/>
<dbReference type="AlphaFoldDB" id="A0A9P8RKA5"/>
<dbReference type="EMBL" id="JAGPXC010000013">
    <property type="protein sequence ID" value="KAH6643474.1"/>
    <property type="molecule type" value="Genomic_DNA"/>
</dbReference>
<protein>
    <submittedName>
        <fullName evidence="2">Uncharacterized protein</fullName>
    </submittedName>
</protein>
<feature type="chain" id="PRO_5040402724" evidence="1">
    <location>
        <begin position="25"/>
        <end position="155"/>
    </location>
</feature>
<comment type="caution">
    <text evidence="2">The sequence shown here is derived from an EMBL/GenBank/DDBJ whole genome shotgun (WGS) entry which is preliminary data.</text>
</comment>
<keyword evidence="3" id="KW-1185">Reference proteome</keyword>
<dbReference type="GeneID" id="70137581"/>
<organism evidence="2 3">
    <name type="scientific">Truncatella angustata</name>
    <dbReference type="NCBI Taxonomy" id="152316"/>
    <lineage>
        <taxon>Eukaryota</taxon>
        <taxon>Fungi</taxon>
        <taxon>Dikarya</taxon>
        <taxon>Ascomycota</taxon>
        <taxon>Pezizomycotina</taxon>
        <taxon>Sordariomycetes</taxon>
        <taxon>Xylariomycetidae</taxon>
        <taxon>Amphisphaeriales</taxon>
        <taxon>Sporocadaceae</taxon>
        <taxon>Truncatella</taxon>
    </lineage>
</organism>
<accession>A0A9P8RKA5</accession>
<feature type="signal peptide" evidence="1">
    <location>
        <begin position="1"/>
        <end position="24"/>
    </location>
</feature>
<evidence type="ECO:0000313" key="3">
    <source>
        <dbReference type="Proteomes" id="UP000758603"/>
    </source>
</evidence>
<evidence type="ECO:0000256" key="1">
    <source>
        <dbReference type="SAM" id="SignalP"/>
    </source>
</evidence>
<dbReference type="RefSeq" id="XP_045951404.1">
    <property type="nucleotide sequence ID" value="XM_046108690.1"/>
</dbReference>
<name>A0A9P8RKA5_9PEZI</name>
<dbReference type="Proteomes" id="UP000758603">
    <property type="component" value="Unassembled WGS sequence"/>
</dbReference>
<keyword evidence="1" id="KW-0732">Signal</keyword>
<gene>
    <name evidence="2" type="ORF">BKA67DRAFT_671150</name>
</gene>
<reference evidence="2" key="1">
    <citation type="journal article" date="2021" name="Nat. Commun.">
        <title>Genetic determinants of endophytism in the Arabidopsis root mycobiome.</title>
        <authorList>
            <person name="Mesny F."/>
            <person name="Miyauchi S."/>
            <person name="Thiergart T."/>
            <person name="Pickel B."/>
            <person name="Atanasova L."/>
            <person name="Karlsson M."/>
            <person name="Huettel B."/>
            <person name="Barry K.W."/>
            <person name="Haridas S."/>
            <person name="Chen C."/>
            <person name="Bauer D."/>
            <person name="Andreopoulos W."/>
            <person name="Pangilinan J."/>
            <person name="LaButti K."/>
            <person name="Riley R."/>
            <person name="Lipzen A."/>
            <person name="Clum A."/>
            <person name="Drula E."/>
            <person name="Henrissat B."/>
            <person name="Kohler A."/>
            <person name="Grigoriev I.V."/>
            <person name="Martin F.M."/>
            <person name="Hacquard S."/>
        </authorList>
    </citation>
    <scope>NUCLEOTIDE SEQUENCE</scope>
    <source>
        <strain evidence="2">MPI-SDFR-AT-0073</strain>
    </source>
</reference>